<dbReference type="AlphaFoldDB" id="A0A7E6FT73"/>
<evidence type="ECO:0000256" key="6">
    <source>
        <dbReference type="ARBA" id="ARBA00012487"/>
    </source>
</evidence>
<keyword evidence="11 20" id="KW-0999">Mitochondrion inner membrane</keyword>
<evidence type="ECO:0000313" key="21">
    <source>
        <dbReference type="Proteomes" id="UP000515154"/>
    </source>
</evidence>
<evidence type="ECO:0000256" key="11">
    <source>
        <dbReference type="ARBA" id="ARBA00022792"/>
    </source>
</evidence>
<evidence type="ECO:0000256" key="5">
    <source>
        <dbReference type="ARBA" id="ARBA00005458"/>
    </source>
</evidence>
<protein>
    <recommendedName>
        <fullName evidence="7 20">Phosphatidate cytidylyltransferase, mitochondrial</fullName>
        <ecNumber evidence="6 20">2.7.7.41</ecNumber>
    </recommendedName>
    <alternativeName>
        <fullName evidence="18 20">CDP-diacylglycerol synthase</fullName>
    </alternativeName>
    <alternativeName>
        <fullName evidence="19 20">Mitochondrial translocator assembly and maintenance protein 41 homolog</fullName>
    </alternativeName>
</protein>
<evidence type="ECO:0000256" key="9">
    <source>
        <dbReference type="ARBA" id="ARBA00022679"/>
    </source>
</evidence>
<evidence type="ECO:0000256" key="13">
    <source>
        <dbReference type="ARBA" id="ARBA00023098"/>
    </source>
</evidence>
<comment type="pathway">
    <text evidence="4">Lipid metabolism.</text>
</comment>
<keyword evidence="13 20" id="KW-0443">Lipid metabolism</keyword>
<sequence length="396" mass="44925">MSSLNIAAIRLAGFSWQATRSARPSWVSQRLAVPRRVPPFVCPLRASSSRASTIMPLDTPRVTDDLDSLNEFFSQKILPAFPDGVQCSFAYGSGAFQQQGTEHMSKNMLDFIFVVDDPVAWHTENLQINRRHYSALKFLGTRAITHIQQQYGAGIYFNTLVMLGARLIKYGVVSTERLITDLLDWETLYMSGRLHKPVLTLKQPTNPELIVALDNNLHSAVHAALLQLPDTFTEEELYMSIANLSYSGDFRMSIGEDRNKVSNIVVPNIPKFRSMYSKILESEEHVFYNPVRQTYEQYPNHISQYHHLNLLPKTVHINLVSLCNHNRAIPDTEDVLRNLANDPHCGTYVAKCISDIVKRSSYSQSIKTILTAGFLKSVKYSSKKLLKMMRSVKNKN</sequence>
<evidence type="ECO:0000256" key="8">
    <source>
        <dbReference type="ARBA" id="ARBA00022516"/>
    </source>
</evidence>
<name>A0A7E6FT73_9MOLL</name>
<evidence type="ECO:0000256" key="14">
    <source>
        <dbReference type="ARBA" id="ARBA00023128"/>
    </source>
</evidence>
<reference evidence="22 23" key="1">
    <citation type="submission" date="2025-08" db="UniProtKB">
        <authorList>
            <consortium name="RefSeq"/>
        </authorList>
    </citation>
    <scope>IDENTIFICATION</scope>
</reference>
<evidence type="ECO:0000256" key="19">
    <source>
        <dbReference type="ARBA" id="ARBA00031502"/>
    </source>
</evidence>
<keyword evidence="15 20" id="KW-0472">Membrane</keyword>
<comment type="catalytic activity">
    <reaction evidence="20">
        <text>a 1,2-diacyl-sn-glycero-3-phosphate + CTP + H(+) = a CDP-1,2-diacyl-sn-glycerol + diphosphate</text>
        <dbReference type="Rhea" id="RHEA:16229"/>
        <dbReference type="ChEBI" id="CHEBI:15378"/>
        <dbReference type="ChEBI" id="CHEBI:33019"/>
        <dbReference type="ChEBI" id="CHEBI:37563"/>
        <dbReference type="ChEBI" id="CHEBI:58332"/>
        <dbReference type="ChEBI" id="CHEBI:58608"/>
        <dbReference type="EC" id="2.7.7.41"/>
    </reaction>
</comment>
<dbReference type="InterPro" id="IPR015222">
    <property type="entry name" value="Tam41"/>
</dbReference>
<dbReference type="GO" id="GO:0005743">
    <property type="term" value="C:mitochondrial inner membrane"/>
    <property type="evidence" value="ECO:0007669"/>
    <property type="project" value="UniProtKB-SubCell"/>
</dbReference>
<dbReference type="PANTHER" id="PTHR13619:SF0">
    <property type="entry name" value="PHOSPHATIDATE CYTIDYLYLTRANSFERASE, MITOCHONDRIAL"/>
    <property type="match status" value="1"/>
</dbReference>
<dbReference type="PIRSF" id="PIRSF028840">
    <property type="entry name" value="Mmp37"/>
    <property type="match status" value="1"/>
</dbReference>
<evidence type="ECO:0000256" key="10">
    <source>
        <dbReference type="ARBA" id="ARBA00022695"/>
    </source>
</evidence>
<evidence type="ECO:0000256" key="1">
    <source>
        <dbReference type="ARBA" id="ARBA00001946"/>
    </source>
</evidence>
<comment type="cofactor">
    <cofactor evidence="1 20">
        <name>Mg(2+)</name>
        <dbReference type="ChEBI" id="CHEBI:18420"/>
    </cofactor>
</comment>
<comment type="function">
    <text evidence="20">Catalyzes the conversion of phosphatidic acid (PA) to CDP-diacylglycerol (CDP-DAG), an essential intermediate in the synthesis of phosphatidylglycerol, cardiolipin and phosphatidylinositol.</text>
</comment>
<dbReference type="RefSeq" id="XP_036370895.1">
    <property type="nucleotide sequence ID" value="XM_036515002.1"/>
</dbReference>
<keyword evidence="21" id="KW-1185">Reference proteome</keyword>
<keyword evidence="14 20" id="KW-0496">Mitochondrion</keyword>
<dbReference type="EC" id="2.7.7.41" evidence="6 20"/>
<evidence type="ECO:0000256" key="16">
    <source>
        <dbReference type="ARBA" id="ARBA00023209"/>
    </source>
</evidence>
<dbReference type="Pfam" id="PF09139">
    <property type="entry name" value="Tam41_Mmp37"/>
    <property type="match status" value="1"/>
</dbReference>
<keyword evidence="9 20" id="KW-0808">Transferase</keyword>
<keyword evidence="17 20" id="KW-1208">Phospholipid metabolism</keyword>
<dbReference type="KEGG" id="osn:115226038"/>
<evidence type="ECO:0000256" key="18">
    <source>
        <dbReference type="ARBA" id="ARBA00029893"/>
    </source>
</evidence>
<evidence type="ECO:0000256" key="4">
    <source>
        <dbReference type="ARBA" id="ARBA00005189"/>
    </source>
</evidence>
<evidence type="ECO:0000256" key="7">
    <source>
        <dbReference type="ARBA" id="ARBA00018337"/>
    </source>
</evidence>
<keyword evidence="12 20" id="KW-0460">Magnesium</keyword>
<evidence type="ECO:0000313" key="22">
    <source>
        <dbReference type="RefSeq" id="XP_036370895.1"/>
    </source>
</evidence>
<organism evidence="21 23">
    <name type="scientific">Octopus sinensis</name>
    <name type="common">East Asian common octopus</name>
    <dbReference type="NCBI Taxonomy" id="2607531"/>
    <lineage>
        <taxon>Eukaryota</taxon>
        <taxon>Metazoa</taxon>
        <taxon>Spiralia</taxon>
        <taxon>Lophotrochozoa</taxon>
        <taxon>Mollusca</taxon>
        <taxon>Cephalopoda</taxon>
        <taxon>Coleoidea</taxon>
        <taxon>Octopodiformes</taxon>
        <taxon>Octopoda</taxon>
        <taxon>Incirrata</taxon>
        <taxon>Octopodidae</taxon>
        <taxon>Octopus</taxon>
    </lineage>
</organism>
<evidence type="ECO:0000256" key="20">
    <source>
        <dbReference type="PIRNR" id="PIRNR028840"/>
    </source>
</evidence>
<keyword evidence="10 20" id="KW-0548">Nucleotidyltransferase</keyword>
<dbReference type="GO" id="GO:0004605">
    <property type="term" value="F:phosphatidate cytidylyltransferase activity"/>
    <property type="evidence" value="ECO:0007669"/>
    <property type="project" value="UniProtKB-UniRule"/>
</dbReference>
<evidence type="ECO:0000256" key="3">
    <source>
        <dbReference type="ARBA" id="ARBA00005119"/>
    </source>
</evidence>
<evidence type="ECO:0000256" key="17">
    <source>
        <dbReference type="ARBA" id="ARBA00023264"/>
    </source>
</evidence>
<gene>
    <name evidence="22 23" type="primary">LOC115226038</name>
</gene>
<keyword evidence="8 20" id="KW-0444">Lipid biosynthesis</keyword>
<proteinExistence type="inferred from homology"/>
<comment type="pathway">
    <text evidence="3 20">Phospholipid metabolism; CDP-diacylglycerol biosynthesis; CDP-diacylglycerol from sn-glycerol 3-phosphate: step 3/3.</text>
</comment>
<evidence type="ECO:0000256" key="12">
    <source>
        <dbReference type="ARBA" id="ARBA00022842"/>
    </source>
</evidence>
<dbReference type="Proteomes" id="UP000515154">
    <property type="component" value="Linkage group LG29"/>
</dbReference>
<keyword evidence="16 20" id="KW-0594">Phospholipid biosynthesis</keyword>
<evidence type="ECO:0000313" key="23">
    <source>
        <dbReference type="RefSeq" id="XP_036370896.1"/>
    </source>
</evidence>
<dbReference type="GO" id="GO:0032049">
    <property type="term" value="P:cardiolipin biosynthetic process"/>
    <property type="evidence" value="ECO:0007669"/>
    <property type="project" value="UniProtKB-UniRule"/>
</dbReference>
<dbReference type="RefSeq" id="XP_036370896.1">
    <property type="nucleotide sequence ID" value="XM_036515003.1"/>
</dbReference>
<comment type="similarity">
    <text evidence="5 20">Belongs to the TAM41 family.</text>
</comment>
<accession>A0A7E6FT73</accession>
<comment type="subcellular location">
    <subcellularLocation>
        <location evidence="2 20">Mitochondrion inner membrane</location>
        <topology evidence="2 20">Peripheral membrane protein</topology>
        <orientation evidence="2 20">Matrix side</orientation>
    </subcellularLocation>
</comment>
<dbReference type="UniPathway" id="UPA00557">
    <property type="reaction ID" value="UER00614"/>
</dbReference>
<dbReference type="GO" id="GO:0016024">
    <property type="term" value="P:CDP-diacylglycerol biosynthetic process"/>
    <property type="evidence" value="ECO:0007669"/>
    <property type="project" value="UniProtKB-UniRule"/>
</dbReference>
<dbReference type="PANTHER" id="PTHR13619">
    <property type="entry name" value="PHOSPHATIDATE CYTIDYLYLTRANSFERASE, MITOCHONDRIAL"/>
    <property type="match status" value="1"/>
</dbReference>
<evidence type="ECO:0000256" key="15">
    <source>
        <dbReference type="ARBA" id="ARBA00023136"/>
    </source>
</evidence>
<evidence type="ECO:0000256" key="2">
    <source>
        <dbReference type="ARBA" id="ARBA00004443"/>
    </source>
</evidence>